<dbReference type="InterPro" id="IPR025770">
    <property type="entry name" value="PPMT_MeTrfase"/>
</dbReference>
<reference evidence="11" key="1">
    <citation type="submission" date="2022-03" db="EMBL/GenBank/DDBJ databases">
        <authorList>
            <person name="Legras J.-L."/>
            <person name="Devillers H."/>
            <person name="Grondin C."/>
        </authorList>
    </citation>
    <scope>NUCLEOTIDE SEQUENCE</scope>
    <source>
        <strain evidence="11">CLIB 1423</strain>
    </source>
</reference>
<dbReference type="GO" id="GO:0004671">
    <property type="term" value="F:protein C-terminal S-isoprenylcysteine carboxyl O-methyltransferase activity"/>
    <property type="evidence" value="ECO:0007669"/>
    <property type="project" value="UniProtKB-EC"/>
</dbReference>
<dbReference type="Gene3D" id="1.20.120.1630">
    <property type="match status" value="1"/>
</dbReference>
<dbReference type="EC" id="2.1.1.100" evidence="3 10"/>
<dbReference type="PROSITE" id="PS51257">
    <property type="entry name" value="PROKAR_LIPOPROTEIN"/>
    <property type="match status" value="1"/>
</dbReference>
<keyword evidence="12" id="KW-1185">Reference proteome</keyword>
<evidence type="ECO:0000256" key="10">
    <source>
        <dbReference type="RuleBase" id="RU362022"/>
    </source>
</evidence>
<dbReference type="PANTHER" id="PTHR12714">
    <property type="entry name" value="PROTEIN-S ISOPRENYLCYSTEINE O-METHYLTRANSFERASE"/>
    <property type="match status" value="1"/>
</dbReference>
<dbReference type="GO" id="GO:0032259">
    <property type="term" value="P:methylation"/>
    <property type="evidence" value="ECO:0007669"/>
    <property type="project" value="UniProtKB-KW"/>
</dbReference>
<evidence type="ECO:0000313" key="11">
    <source>
        <dbReference type="EMBL" id="CAH2352062.1"/>
    </source>
</evidence>
<evidence type="ECO:0000256" key="5">
    <source>
        <dbReference type="ARBA" id="ARBA00022679"/>
    </source>
</evidence>
<dbReference type="EMBL" id="CAKXYY010000005">
    <property type="protein sequence ID" value="CAH2352062.1"/>
    <property type="molecule type" value="Genomic_DNA"/>
</dbReference>
<feature type="transmembrane region" description="Helical" evidence="10">
    <location>
        <begin position="175"/>
        <end position="203"/>
    </location>
</feature>
<feature type="transmembrane region" description="Helical" evidence="10">
    <location>
        <begin position="38"/>
        <end position="55"/>
    </location>
</feature>
<comment type="caution">
    <text evidence="10">Lacks conserved residue(s) required for the propagation of feature annotation.</text>
</comment>
<accession>A0A9P0QMM5</accession>
<evidence type="ECO:0000313" key="12">
    <source>
        <dbReference type="Proteomes" id="UP000837801"/>
    </source>
</evidence>
<keyword evidence="10" id="KW-0256">Endoplasmic reticulum</keyword>
<dbReference type="GO" id="GO:0005789">
    <property type="term" value="C:endoplasmic reticulum membrane"/>
    <property type="evidence" value="ECO:0007669"/>
    <property type="project" value="UniProtKB-SubCell"/>
</dbReference>
<evidence type="ECO:0000256" key="2">
    <source>
        <dbReference type="ARBA" id="ARBA00009140"/>
    </source>
</evidence>
<evidence type="ECO:0000256" key="4">
    <source>
        <dbReference type="ARBA" id="ARBA00022603"/>
    </source>
</evidence>
<dbReference type="AlphaFoldDB" id="A0A9P0QMM5"/>
<comment type="similarity">
    <text evidence="2 10">Belongs to the class VI-like SAM-binding methyltransferase superfamily. Isoprenylcysteine carboxyl methyltransferase family.</text>
</comment>
<keyword evidence="5" id="KW-0808">Transferase</keyword>
<keyword evidence="4 10" id="KW-0489">Methyltransferase</keyword>
<keyword evidence="7 10" id="KW-0812">Transmembrane</keyword>
<evidence type="ECO:0000256" key="7">
    <source>
        <dbReference type="ARBA" id="ARBA00022692"/>
    </source>
</evidence>
<feature type="transmembrane region" description="Helical" evidence="10">
    <location>
        <begin position="12"/>
        <end position="32"/>
    </location>
</feature>
<keyword evidence="6 10" id="KW-0949">S-adenosyl-L-methionine</keyword>
<name>A0A9P0QMM5_9ASCO</name>
<dbReference type="PANTHER" id="PTHR12714:SF9">
    <property type="entry name" value="PROTEIN-S-ISOPRENYLCYSTEINE O-METHYLTRANSFERASE"/>
    <property type="match status" value="1"/>
</dbReference>
<evidence type="ECO:0000256" key="3">
    <source>
        <dbReference type="ARBA" id="ARBA00012151"/>
    </source>
</evidence>
<comment type="catalytic activity">
    <reaction evidence="10">
        <text>[protein]-C-terminal S-[(2E,6E)-farnesyl]-L-cysteine + S-adenosyl-L-methionine = [protein]-C-terminal S-[(2E,6E)-farnesyl]-L-cysteine methyl ester + S-adenosyl-L-homocysteine</text>
        <dbReference type="Rhea" id="RHEA:21672"/>
        <dbReference type="Rhea" id="RHEA-COMP:12125"/>
        <dbReference type="Rhea" id="RHEA-COMP:12126"/>
        <dbReference type="ChEBI" id="CHEBI:57856"/>
        <dbReference type="ChEBI" id="CHEBI:59789"/>
        <dbReference type="ChEBI" id="CHEBI:90510"/>
        <dbReference type="ChEBI" id="CHEBI:90511"/>
        <dbReference type="EC" id="2.1.1.100"/>
    </reaction>
</comment>
<evidence type="ECO:0000256" key="8">
    <source>
        <dbReference type="ARBA" id="ARBA00022989"/>
    </source>
</evidence>
<comment type="subcellular location">
    <subcellularLocation>
        <location evidence="10">Endoplasmic reticulum membrane</location>
        <topology evidence="10">Multi-pass membrane protein</topology>
    </subcellularLocation>
    <subcellularLocation>
        <location evidence="1">Membrane</location>
        <topology evidence="1">Multi-pass membrane protein</topology>
    </subcellularLocation>
</comment>
<dbReference type="OrthoDB" id="422086at2759"/>
<comment type="caution">
    <text evidence="11">The sequence shown here is derived from an EMBL/GenBank/DDBJ whole genome shotgun (WGS) entry which is preliminary data.</text>
</comment>
<evidence type="ECO:0000256" key="9">
    <source>
        <dbReference type="ARBA" id="ARBA00023136"/>
    </source>
</evidence>
<dbReference type="InterPro" id="IPR007269">
    <property type="entry name" value="ICMT_MeTrfase"/>
</dbReference>
<evidence type="ECO:0000256" key="6">
    <source>
        <dbReference type="ARBA" id="ARBA00022691"/>
    </source>
</evidence>
<sequence length="240" mass="27874">MYNPRVNSLTEIALTSTILGVIIGGCIFSLSVSGLHGAYSNIYAYLILLCMYYLFEFIQTARYQPSKVTSKSFLIWGGNGNKEFLMVQFLNIWEYFFTQSRFNSFLPNCNDWKVVYLGLTMSIMGQWLRYKSMEVCGDSFSHYIAVDKPTTDGIERPLIKHGPYAYSRHPSYVGFWYFVVGMEILLGNCGCLVISIVILTVFFRKRIEFEEWFLENRIYGEEYTEYKRDVGVWIPFVVGI</sequence>
<evidence type="ECO:0000256" key="1">
    <source>
        <dbReference type="ARBA" id="ARBA00004141"/>
    </source>
</evidence>
<keyword evidence="9 10" id="KW-0472">Membrane</keyword>
<proteinExistence type="inferred from homology"/>
<dbReference type="Pfam" id="PF04140">
    <property type="entry name" value="ICMT"/>
    <property type="match status" value="1"/>
</dbReference>
<organism evidence="11 12">
    <name type="scientific">[Candida] railenensis</name>
    <dbReference type="NCBI Taxonomy" id="45579"/>
    <lineage>
        <taxon>Eukaryota</taxon>
        <taxon>Fungi</taxon>
        <taxon>Dikarya</taxon>
        <taxon>Ascomycota</taxon>
        <taxon>Saccharomycotina</taxon>
        <taxon>Pichiomycetes</taxon>
        <taxon>Debaryomycetaceae</taxon>
        <taxon>Kurtzmaniella</taxon>
    </lineage>
</organism>
<dbReference type="PROSITE" id="PS51564">
    <property type="entry name" value="SAM_ICMT"/>
    <property type="match status" value="1"/>
</dbReference>
<protein>
    <recommendedName>
        <fullName evidence="3 10">Protein-S-isoprenylcysteine O-methyltransferase</fullName>
        <ecNumber evidence="3 10">2.1.1.100</ecNumber>
    </recommendedName>
</protein>
<keyword evidence="8 10" id="KW-1133">Transmembrane helix</keyword>
<dbReference type="Proteomes" id="UP000837801">
    <property type="component" value="Unassembled WGS sequence"/>
</dbReference>
<gene>
    <name evidence="11" type="ORF">CLIB1423_05S04764</name>
</gene>